<reference evidence="2" key="2">
    <citation type="journal article" date="2018" name="Plant J.">
        <title>The Sorghum bicolor reference genome: improved assembly, gene annotations, a transcriptome atlas, and signatures of genome organization.</title>
        <authorList>
            <person name="McCormick R.F."/>
            <person name="Truong S.K."/>
            <person name="Sreedasyam A."/>
            <person name="Jenkins J."/>
            <person name="Shu S."/>
            <person name="Sims D."/>
            <person name="Kennedy M."/>
            <person name="Amirebrahimi M."/>
            <person name="Weers B.D."/>
            <person name="McKinley B."/>
            <person name="Mattison A."/>
            <person name="Morishige D.T."/>
            <person name="Grimwood J."/>
            <person name="Schmutz J."/>
            <person name="Mullet J.E."/>
        </authorList>
    </citation>
    <scope>NUCLEOTIDE SEQUENCE [LARGE SCALE GENOMIC DNA]</scope>
    <source>
        <strain evidence="2">cv. BTx623</strain>
    </source>
</reference>
<dbReference type="InParanoid" id="A0A1W0VXW0"/>
<sequence>MVLHLRELLLNPTLDVQLTCHDYKSAFSSLPFPPETPPMTAVTIPTVISIPTAPASRTSHAARIPAANRGWQARQQRNLTGRTALPDSIDRMTNPARRHLGLRGCALPRRARTP</sequence>
<evidence type="ECO:0000313" key="1">
    <source>
        <dbReference type="EMBL" id="OQU86964.1"/>
    </source>
</evidence>
<dbReference type="Proteomes" id="UP000000768">
    <property type="component" value="Chromosome 3"/>
</dbReference>
<name>A0A1W0VXW0_SORBI</name>
<organism evidence="1 2">
    <name type="scientific">Sorghum bicolor</name>
    <name type="common">Sorghum</name>
    <name type="synonym">Sorghum vulgare</name>
    <dbReference type="NCBI Taxonomy" id="4558"/>
    <lineage>
        <taxon>Eukaryota</taxon>
        <taxon>Viridiplantae</taxon>
        <taxon>Streptophyta</taxon>
        <taxon>Embryophyta</taxon>
        <taxon>Tracheophyta</taxon>
        <taxon>Spermatophyta</taxon>
        <taxon>Magnoliopsida</taxon>
        <taxon>Liliopsida</taxon>
        <taxon>Poales</taxon>
        <taxon>Poaceae</taxon>
        <taxon>PACMAD clade</taxon>
        <taxon>Panicoideae</taxon>
        <taxon>Andropogonodae</taxon>
        <taxon>Andropogoneae</taxon>
        <taxon>Sorghinae</taxon>
        <taxon>Sorghum</taxon>
    </lineage>
</organism>
<proteinExistence type="predicted"/>
<dbReference type="EMBL" id="CM000762">
    <property type="protein sequence ID" value="OQU86964.1"/>
    <property type="molecule type" value="Genomic_DNA"/>
</dbReference>
<gene>
    <name evidence="1" type="ORF">SORBI_3003G180950</name>
</gene>
<protein>
    <submittedName>
        <fullName evidence="1">Uncharacterized protein</fullName>
    </submittedName>
</protein>
<accession>A0A1W0VXW0</accession>
<keyword evidence="2" id="KW-1185">Reference proteome</keyword>
<reference evidence="1 2" key="1">
    <citation type="journal article" date="2009" name="Nature">
        <title>The Sorghum bicolor genome and the diversification of grasses.</title>
        <authorList>
            <person name="Paterson A.H."/>
            <person name="Bowers J.E."/>
            <person name="Bruggmann R."/>
            <person name="Dubchak I."/>
            <person name="Grimwood J."/>
            <person name="Gundlach H."/>
            <person name="Haberer G."/>
            <person name="Hellsten U."/>
            <person name="Mitros T."/>
            <person name="Poliakov A."/>
            <person name="Schmutz J."/>
            <person name="Spannagl M."/>
            <person name="Tang H."/>
            <person name="Wang X."/>
            <person name="Wicker T."/>
            <person name="Bharti A.K."/>
            <person name="Chapman J."/>
            <person name="Feltus F.A."/>
            <person name="Gowik U."/>
            <person name="Grigoriev I.V."/>
            <person name="Lyons E."/>
            <person name="Maher C.A."/>
            <person name="Martis M."/>
            <person name="Narechania A."/>
            <person name="Otillar R.P."/>
            <person name="Penning B.W."/>
            <person name="Salamov A.A."/>
            <person name="Wang Y."/>
            <person name="Zhang L."/>
            <person name="Carpita N.C."/>
            <person name="Freeling M."/>
            <person name="Gingle A.R."/>
            <person name="Hash C.T."/>
            <person name="Keller B."/>
            <person name="Klein P."/>
            <person name="Kresovich S."/>
            <person name="McCann M.C."/>
            <person name="Ming R."/>
            <person name="Peterson D.G."/>
            <person name="Mehboob-ur-Rahman"/>
            <person name="Ware D."/>
            <person name="Westhoff P."/>
            <person name="Mayer K.F."/>
            <person name="Messing J."/>
            <person name="Rokhsar D.S."/>
        </authorList>
    </citation>
    <scope>NUCLEOTIDE SEQUENCE [LARGE SCALE GENOMIC DNA]</scope>
    <source>
        <strain evidence="2">cv. BTx623</strain>
    </source>
</reference>
<dbReference type="AlphaFoldDB" id="A0A1W0VXW0"/>
<evidence type="ECO:0000313" key="2">
    <source>
        <dbReference type="Proteomes" id="UP000000768"/>
    </source>
</evidence>
<dbReference type="Gramene" id="OQU86964">
    <property type="protein sequence ID" value="OQU86964"/>
    <property type="gene ID" value="SORBI_3003G180950"/>
</dbReference>